<keyword evidence="2" id="KW-0472">Membrane</keyword>
<name>A0A3D9SLH2_9ACTN</name>
<reference evidence="3 4" key="1">
    <citation type="submission" date="2018-08" db="EMBL/GenBank/DDBJ databases">
        <title>Sequencing the genomes of 1000 actinobacteria strains.</title>
        <authorList>
            <person name="Klenk H.-P."/>
        </authorList>
    </citation>
    <scope>NUCLEOTIDE SEQUENCE [LARGE SCALE GENOMIC DNA]</scope>
    <source>
        <strain evidence="3 4">DSM 43927</strain>
    </source>
</reference>
<keyword evidence="2" id="KW-1133">Transmembrane helix</keyword>
<proteinExistence type="predicted"/>
<protein>
    <recommendedName>
        <fullName evidence="5">Excreted virulence factor EspC (Type VII ESX diderm)</fullName>
    </recommendedName>
</protein>
<dbReference type="OrthoDB" id="3386703at2"/>
<gene>
    <name evidence="3" type="ORF">DFJ69_2005</name>
</gene>
<dbReference type="EMBL" id="QTTT01000001">
    <property type="protein sequence ID" value="REE96567.1"/>
    <property type="molecule type" value="Genomic_DNA"/>
</dbReference>
<evidence type="ECO:0000256" key="1">
    <source>
        <dbReference type="SAM" id="MobiDB-lite"/>
    </source>
</evidence>
<dbReference type="Proteomes" id="UP000256661">
    <property type="component" value="Unassembled WGS sequence"/>
</dbReference>
<sequence length="120" mass="12998">MAPQQEKYVTSAGIAGVQSKIKNDTKPFFAEVKGYVDDTDISFPGFGLIGMVFLSGAYSQTQDDMRGFMKDVDDVLTSWDGALERIKQVWRAAEDASGPTQVGDPMNPGGTITVPPAQYQ</sequence>
<feature type="region of interest" description="Disordered" evidence="1">
    <location>
        <begin position="94"/>
        <end position="120"/>
    </location>
</feature>
<dbReference type="RefSeq" id="WP_147312260.1">
    <property type="nucleotide sequence ID" value="NZ_QTTT01000001.1"/>
</dbReference>
<keyword evidence="4" id="KW-1185">Reference proteome</keyword>
<organism evidence="3 4">
    <name type="scientific">Thermomonospora umbrina</name>
    <dbReference type="NCBI Taxonomy" id="111806"/>
    <lineage>
        <taxon>Bacteria</taxon>
        <taxon>Bacillati</taxon>
        <taxon>Actinomycetota</taxon>
        <taxon>Actinomycetes</taxon>
        <taxon>Streptosporangiales</taxon>
        <taxon>Thermomonosporaceae</taxon>
        <taxon>Thermomonospora</taxon>
    </lineage>
</organism>
<comment type="caution">
    <text evidence="3">The sequence shown here is derived from an EMBL/GenBank/DDBJ whole genome shotgun (WGS) entry which is preliminary data.</text>
</comment>
<dbReference type="AlphaFoldDB" id="A0A3D9SLH2"/>
<evidence type="ECO:0008006" key="5">
    <source>
        <dbReference type="Google" id="ProtNLM"/>
    </source>
</evidence>
<evidence type="ECO:0000313" key="4">
    <source>
        <dbReference type="Proteomes" id="UP000256661"/>
    </source>
</evidence>
<keyword evidence="2" id="KW-0812">Transmembrane</keyword>
<evidence type="ECO:0000256" key="2">
    <source>
        <dbReference type="SAM" id="Phobius"/>
    </source>
</evidence>
<evidence type="ECO:0000313" key="3">
    <source>
        <dbReference type="EMBL" id="REE96567.1"/>
    </source>
</evidence>
<accession>A0A3D9SLH2</accession>
<feature type="transmembrane region" description="Helical" evidence="2">
    <location>
        <begin position="41"/>
        <end position="59"/>
    </location>
</feature>